<dbReference type="SFLD" id="SFLDG01150">
    <property type="entry name" value="Main.1:_Beta-like"/>
    <property type="match status" value="1"/>
</dbReference>
<evidence type="ECO:0000313" key="2">
    <source>
        <dbReference type="Proteomes" id="UP000264120"/>
    </source>
</evidence>
<dbReference type="AlphaFoldDB" id="A0A347WC62"/>
<dbReference type="EC" id="2.5.1.18" evidence="1"/>
<dbReference type="CDD" id="cd03057">
    <property type="entry name" value="GST_N_Beta"/>
    <property type="match status" value="1"/>
</dbReference>
<dbReference type="InterPro" id="IPR010987">
    <property type="entry name" value="Glutathione-S-Trfase_C-like"/>
</dbReference>
<dbReference type="InterPro" id="IPR004046">
    <property type="entry name" value="GST_C"/>
</dbReference>
<dbReference type="GO" id="GO:0004364">
    <property type="term" value="F:glutathione transferase activity"/>
    <property type="evidence" value="ECO:0007669"/>
    <property type="project" value="UniProtKB-EC"/>
</dbReference>
<sequence>MAVHWMLIEIGAPFETVLVDLASGGQQTAAYRRLNPAGRVPTLVVDGSAHGESAALLMLLAERHPEAALMPAPGSADRATWLEIMIQLANTLLPAMRDWFYADTDGEPIGADAVRSLARRRIETAWDHLDRRLSSSQSHLVSDRLSTADFLAIMLMRWARNMPRPATTWPNLSAYIERVTQRPSFIEVNRREGLANWPMSLDLPEQDGR</sequence>
<dbReference type="Gene3D" id="1.20.1050.10">
    <property type="match status" value="1"/>
</dbReference>
<gene>
    <name evidence="1" type="primary">gstB</name>
    <name evidence="1" type="ORF">CD178_01692</name>
</gene>
<dbReference type="SFLD" id="SFLDG00358">
    <property type="entry name" value="Main_(cytGST)"/>
    <property type="match status" value="1"/>
</dbReference>
<proteinExistence type="predicted"/>
<dbReference type="Pfam" id="PF13409">
    <property type="entry name" value="GST_N_2"/>
    <property type="match status" value="1"/>
</dbReference>
<dbReference type="PANTHER" id="PTHR44051">
    <property type="entry name" value="GLUTATHIONE S-TRANSFERASE-RELATED"/>
    <property type="match status" value="1"/>
</dbReference>
<dbReference type="PROSITE" id="PS50404">
    <property type="entry name" value="GST_NTER"/>
    <property type="match status" value="1"/>
</dbReference>
<evidence type="ECO:0000313" key="1">
    <source>
        <dbReference type="EMBL" id="AXY22455.1"/>
    </source>
</evidence>
<protein>
    <submittedName>
        <fullName evidence="1">Glutathione S-transferase GST-6.0</fullName>
        <ecNumber evidence="1">2.5.1.18</ecNumber>
    </submittedName>
</protein>
<dbReference type="KEGG" id="ksc:CD178_01692"/>
<dbReference type="PROSITE" id="PS50405">
    <property type="entry name" value="GST_CTER"/>
    <property type="match status" value="1"/>
</dbReference>
<dbReference type="InterPro" id="IPR036249">
    <property type="entry name" value="Thioredoxin-like_sf"/>
</dbReference>
<dbReference type="EMBL" id="CP023036">
    <property type="protein sequence ID" value="AXY22455.1"/>
    <property type="molecule type" value="Genomic_DNA"/>
</dbReference>
<dbReference type="SUPFAM" id="SSF47616">
    <property type="entry name" value="GST C-terminal domain-like"/>
    <property type="match status" value="1"/>
</dbReference>
<keyword evidence="1" id="KW-0808">Transferase</keyword>
<dbReference type="Gene3D" id="3.40.30.10">
    <property type="entry name" value="Glutaredoxin"/>
    <property type="match status" value="1"/>
</dbReference>
<reference evidence="1 2" key="1">
    <citation type="submission" date="2017-08" db="EMBL/GenBank/DDBJ databases">
        <title>Complete genome sequence of Gluconacetobacter saccharivorans CV1 isolated from Fermented Vinegar.</title>
        <authorList>
            <person name="Kim S.-Y."/>
        </authorList>
    </citation>
    <scope>NUCLEOTIDE SEQUENCE [LARGE SCALE GENOMIC DNA]</scope>
    <source>
        <strain evidence="1 2">CV1</strain>
    </source>
</reference>
<dbReference type="SUPFAM" id="SSF52833">
    <property type="entry name" value="Thioredoxin-like"/>
    <property type="match status" value="1"/>
</dbReference>
<dbReference type="Pfam" id="PF00043">
    <property type="entry name" value="GST_C"/>
    <property type="match status" value="1"/>
</dbReference>
<dbReference type="InterPro" id="IPR036282">
    <property type="entry name" value="Glutathione-S-Trfase_C_sf"/>
</dbReference>
<dbReference type="InterPro" id="IPR004045">
    <property type="entry name" value="Glutathione_S-Trfase_N"/>
</dbReference>
<dbReference type="Proteomes" id="UP000264120">
    <property type="component" value="Chromosome"/>
</dbReference>
<dbReference type="InterPro" id="IPR040079">
    <property type="entry name" value="Glutathione_S-Trfase"/>
</dbReference>
<organism evidence="1 2">
    <name type="scientific">Komagataeibacter saccharivorans</name>
    <dbReference type="NCBI Taxonomy" id="265959"/>
    <lineage>
        <taxon>Bacteria</taxon>
        <taxon>Pseudomonadati</taxon>
        <taxon>Pseudomonadota</taxon>
        <taxon>Alphaproteobacteria</taxon>
        <taxon>Acetobacterales</taxon>
        <taxon>Acetobacteraceae</taxon>
        <taxon>Komagataeibacter</taxon>
    </lineage>
</organism>
<dbReference type="CDD" id="cd03188">
    <property type="entry name" value="GST_C_Beta"/>
    <property type="match status" value="1"/>
</dbReference>
<name>A0A347WC62_9PROT</name>
<accession>A0A347WC62</accession>
<dbReference type="PANTHER" id="PTHR44051:SF21">
    <property type="entry name" value="GLUTATHIONE S-TRANSFERASE FAMILY PROTEIN"/>
    <property type="match status" value="1"/>
</dbReference>
<dbReference type="SFLD" id="SFLDS00019">
    <property type="entry name" value="Glutathione_Transferase_(cytos"/>
    <property type="match status" value="1"/>
</dbReference>
<keyword evidence="2" id="KW-1185">Reference proteome</keyword>